<dbReference type="NCBIfam" id="TIGR01549">
    <property type="entry name" value="HAD-SF-IA-v1"/>
    <property type="match status" value="1"/>
</dbReference>
<dbReference type="SUPFAM" id="SSF56784">
    <property type="entry name" value="HAD-like"/>
    <property type="match status" value="1"/>
</dbReference>
<dbReference type="Pfam" id="PF00702">
    <property type="entry name" value="Hydrolase"/>
    <property type="match status" value="1"/>
</dbReference>
<comment type="cofactor">
    <cofactor evidence="1">
        <name>Mg(2+)</name>
        <dbReference type="ChEBI" id="CHEBI:18420"/>
    </cofactor>
</comment>
<evidence type="ECO:0000313" key="5">
    <source>
        <dbReference type="Proteomes" id="UP000681340"/>
    </source>
</evidence>
<reference evidence="4" key="1">
    <citation type="submission" date="2021-03" db="EMBL/GenBank/DDBJ databases">
        <title>Whole genome shotgun sequence of Actinoplanes auranticolor NBRC 12245.</title>
        <authorList>
            <person name="Komaki H."/>
            <person name="Tamura T."/>
        </authorList>
    </citation>
    <scope>NUCLEOTIDE SEQUENCE</scope>
    <source>
        <strain evidence="4">NBRC 12245</strain>
    </source>
</reference>
<protein>
    <submittedName>
        <fullName evidence="4">Hydrolase</fullName>
    </submittedName>
</protein>
<dbReference type="InterPro" id="IPR023214">
    <property type="entry name" value="HAD_sf"/>
</dbReference>
<dbReference type="PANTHER" id="PTHR46470">
    <property type="entry name" value="N-ACYLNEURAMINATE-9-PHOSPHATASE"/>
    <property type="match status" value="1"/>
</dbReference>
<comment type="caution">
    <text evidence="4">The sequence shown here is derived from an EMBL/GenBank/DDBJ whole genome shotgun (WGS) entry which is preliminary data.</text>
</comment>
<organism evidence="4 5">
    <name type="scientific">Actinoplanes auranticolor</name>
    <dbReference type="NCBI Taxonomy" id="47988"/>
    <lineage>
        <taxon>Bacteria</taxon>
        <taxon>Bacillati</taxon>
        <taxon>Actinomycetota</taxon>
        <taxon>Actinomycetes</taxon>
        <taxon>Micromonosporales</taxon>
        <taxon>Micromonosporaceae</taxon>
        <taxon>Actinoplanes</taxon>
    </lineage>
</organism>
<dbReference type="Proteomes" id="UP000681340">
    <property type="component" value="Unassembled WGS sequence"/>
</dbReference>
<dbReference type="PRINTS" id="PR00413">
    <property type="entry name" value="HADHALOGNASE"/>
</dbReference>
<evidence type="ECO:0000313" key="4">
    <source>
        <dbReference type="EMBL" id="GIM67697.1"/>
    </source>
</evidence>
<proteinExistence type="predicted"/>
<dbReference type="SFLD" id="SFLDG01129">
    <property type="entry name" value="C1.5:_HAD__Beta-PGM__Phosphata"/>
    <property type="match status" value="1"/>
</dbReference>
<dbReference type="GO" id="GO:0044281">
    <property type="term" value="P:small molecule metabolic process"/>
    <property type="evidence" value="ECO:0007669"/>
    <property type="project" value="UniProtKB-ARBA"/>
</dbReference>
<accession>A0A919S8G7</accession>
<keyword evidence="2 4" id="KW-0378">Hydrolase</keyword>
<dbReference type="AlphaFoldDB" id="A0A919S8G7"/>
<dbReference type="SFLD" id="SFLDS00003">
    <property type="entry name" value="Haloacid_Dehalogenase"/>
    <property type="match status" value="1"/>
</dbReference>
<dbReference type="Gene3D" id="1.20.120.1600">
    <property type="match status" value="1"/>
</dbReference>
<dbReference type="InterPro" id="IPR006439">
    <property type="entry name" value="HAD-SF_hydro_IA"/>
</dbReference>
<gene>
    <name evidence="4" type="ORF">Aau02nite_28430</name>
</gene>
<dbReference type="InterPro" id="IPR051400">
    <property type="entry name" value="HAD-like_hydrolase"/>
</dbReference>
<dbReference type="Gene3D" id="3.40.50.1000">
    <property type="entry name" value="HAD superfamily/HAD-like"/>
    <property type="match status" value="1"/>
</dbReference>
<keyword evidence="5" id="KW-1185">Reference proteome</keyword>
<sequence length="226" mass="24233">MNPRGVLLDLDGTLVDHEGAAAAGLRGWLPTIGLVATDEAVARWSAVQEPHLAAWRDGRISFAEQRRRRVRDFLGTRGSDAELDEIFAGYLTHYESAWCAYDDVADALTALATAGLATAVLTNGSRGQQLRKLGRTGLGDRVGPVFTVDDLGVAKPHAEAFRRTCDRWGFDPGEVLSVGDNHALDVLGARAAGLSAVHLDRHDRGPAGEPRRITSLRELPAHLSAG</sequence>
<dbReference type="GO" id="GO:0016787">
    <property type="term" value="F:hydrolase activity"/>
    <property type="evidence" value="ECO:0007669"/>
    <property type="project" value="UniProtKB-KW"/>
</dbReference>
<evidence type="ECO:0000256" key="3">
    <source>
        <dbReference type="ARBA" id="ARBA00022842"/>
    </source>
</evidence>
<dbReference type="InterPro" id="IPR036412">
    <property type="entry name" value="HAD-like_sf"/>
</dbReference>
<evidence type="ECO:0000256" key="1">
    <source>
        <dbReference type="ARBA" id="ARBA00001946"/>
    </source>
</evidence>
<evidence type="ECO:0000256" key="2">
    <source>
        <dbReference type="ARBA" id="ARBA00022801"/>
    </source>
</evidence>
<dbReference type="RefSeq" id="WP_212988852.1">
    <property type="nucleotide sequence ID" value="NZ_BAABEA010000005.1"/>
</dbReference>
<dbReference type="EMBL" id="BOQL01000022">
    <property type="protein sequence ID" value="GIM67697.1"/>
    <property type="molecule type" value="Genomic_DNA"/>
</dbReference>
<keyword evidence="3" id="KW-0460">Magnesium</keyword>
<name>A0A919S8G7_9ACTN</name>
<dbReference type="PANTHER" id="PTHR46470:SF4">
    <property type="entry name" value="5-AMINO-6-(5-PHOSPHO-D-RIBITYLAMINO)URACIL PHOSPHATASE YIGB"/>
    <property type="match status" value="1"/>
</dbReference>